<evidence type="ECO:0000256" key="5">
    <source>
        <dbReference type="ARBA" id="ARBA00023163"/>
    </source>
</evidence>
<feature type="compositionally biased region" description="Polar residues" evidence="7">
    <location>
        <begin position="62"/>
        <end position="83"/>
    </location>
</feature>
<evidence type="ECO:0000259" key="8">
    <source>
        <dbReference type="PROSITE" id="PS50114"/>
    </source>
</evidence>
<evidence type="ECO:0000256" key="2">
    <source>
        <dbReference type="ARBA" id="ARBA00022771"/>
    </source>
</evidence>
<feature type="compositionally biased region" description="Low complexity" evidence="7">
    <location>
        <begin position="283"/>
        <end position="292"/>
    </location>
</feature>
<feature type="compositionally biased region" description="Pro residues" evidence="7">
    <location>
        <begin position="211"/>
        <end position="226"/>
    </location>
</feature>
<dbReference type="Pfam" id="PF00320">
    <property type="entry name" value="GATA"/>
    <property type="match status" value="1"/>
</dbReference>
<feature type="compositionally biased region" description="Polar residues" evidence="7">
    <location>
        <begin position="404"/>
        <end position="413"/>
    </location>
</feature>
<dbReference type="InterPro" id="IPR000679">
    <property type="entry name" value="Znf_GATA"/>
</dbReference>
<keyword evidence="4" id="KW-0805">Transcription regulation</keyword>
<evidence type="ECO:0000256" key="3">
    <source>
        <dbReference type="ARBA" id="ARBA00022833"/>
    </source>
</evidence>
<feature type="region of interest" description="Disordered" evidence="7">
    <location>
        <begin position="45"/>
        <end position="416"/>
    </location>
</feature>
<reference evidence="9" key="1">
    <citation type="submission" date="2022-08" db="EMBL/GenBank/DDBJ databases">
        <authorList>
            <consortium name="DOE Joint Genome Institute"/>
            <person name="Min B."/>
            <person name="Riley R."/>
            <person name="Sierra-Patev S."/>
            <person name="Naranjo-Ortiz M."/>
            <person name="Looney B."/>
            <person name="Konkel Z."/>
            <person name="Slot J.C."/>
            <person name="Sakamoto Y."/>
            <person name="Steenwyk J.L."/>
            <person name="Rokas A."/>
            <person name="Carro J."/>
            <person name="Camarero S."/>
            <person name="Ferreira P."/>
            <person name="Molpeceres G."/>
            <person name="Ruiz-Duenas F.J."/>
            <person name="Serrano A."/>
            <person name="Henrissat B."/>
            <person name="Drula E."/>
            <person name="Hughes K.W."/>
            <person name="Mata J.L."/>
            <person name="Ishikawa N.K."/>
            <person name="Vargas-Isla R."/>
            <person name="Ushijima S."/>
            <person name="Smith C.A."/>
            <person name="Ahrendt S."/>
            <person name="Andreopoulos W."/>
            <person name="He G."/>
            <person name="Labutti K."/>
            <person name="Lipzen A."/>
            <person name="Ng V."/>
            <person name="Sandor L."/>
            <person name="Barry K."/>
            <person name="Martinez A.T."/>
            <person name="Xiao Y."/>
            <person name="Gibbons J.G."/>
            <person name="Terashima K."/>
            <person name="Hibbett D.S."/>
            <person name="Grigoriev I.V."/>
        </authorList>
    </citation>
    <scope>NUCLEOTIDE SEQUENCE</scope>
    <source>
        <strain evidence="9">Sp2 HRB7682 ss15</strain>
    </source>
</reference>
<evidence type="ECO:0000313" key="10">
    <source>
        <dbReference type="Proteomes" id="UP001150238"/>
    </source>
</evidence>
<dbReference type="Gene3D" id="3.30.50.10">
    <property type="entry name" value="Erythroid Transcription Factor GATA-1, subunit A"/>
    <property type="match status" value="1"/>
</dbReference>
<evidence type="ECO:0000256" key="1">
    <source>
        <dbReference type="ARBA" id="ARBA00022723"/>
    </source>
</evidence>
<evidence type="ECO:0000313" key="9">
    <source>
        <dbReference type="EMBL" id="KAJ4494725.1"/>
    </source>
</evidence>
<feature type="region of interest" description="Disordered" evidence="7">
    <location>
        <begin position="666"/>
        <end position="691"/>
    </location>
</feature>
<feature type="compositionally biased region" description="Polar residues" evidence="7">
    <location>
        <begin position="357"/>
        <end position="369"/>
    </location>
</feature>
<feature type="region of interest" description="Disordered" evidence="7">
    <location>
        <begin position="703"/>
        <end position="771"/>
    </location>
</feature>
<sequence length="771" mass="84196">MSAHHAAQRQHQYSIPLPPPPSSALNDDLRLPSIKDLAFKYERPRQEGLQSVGGAPPAISEFSVSSNQDRPRGHSQSWGRSSHPTPPAPTPISTHHLQQQHTPPLSAGHEPSSAKSSEYSPRHDNGGYLTPGMPLSAQMMPLPGSVSTGSVIRSDDHSQMQNKRSRPSSLTPIAALPRDSRPPHVAYAPQYQSYQPPMPPPSPYHQMSPIAAPPSSMPHTSLPPSPHTQMHHQPSAPPTHTAYSYQQQQQQSYMPRSNNQHIASHPPSSHPSNNYHPAPPQHPQSQAPQQIQAPPPSHPTLSQPHPHMPYPSPSPSVSQEHHWEPHHQSQPQHPQPVHPVQHHNVHHAPPPPPPTATPSSLSIQHNQYSHPPPPPPPIVHHHHPQPQPQHQPQHTIYMQPMNPPSSTSSQTSLARAAPQIVTNSIAAPEVDIRTPYPINSAKPSARENTMSEIVKLCSILYDFASRYSTLSSALPHVQPSQTEVTEMARRASEVVRLLEVLRQMDGSEDGSSKNEEVPSAIPTSPDDHRPPKRPWEDMAQDGQASGDDTAGIFPELPSASITSGQTTAEQDMELIRSKRATTTAGSSASSGQLKSKYRKRSRATPPGKCHSCNIRETPEWRRGPDGARTLCNACGLHYAKLMRKQAKLQNGEPPPKIDLDTLKASTKAAEAERNAKADENTAPGSTPQHHQGSFQVMSVMSPVEAQNSPTTSSDPNRLPAHHQTILPPPTGSGSMHPPLPPWAAANIPRTFTPSDQFQSQSFIRTNQVSPR</sequence>
<dbReference type="PANTHER" id="PTHR47172">
    <property type="entry name" value="OS01G0976800 PROTEIN"/>
    <property type="match status" value="1"/>
</dbReference>
<feature type="compositionally biased region" description="Polar residues" evidence="7">
    <location>
        <begin position="682"/>
        <end position="691"/>
    </location>
</feature>
<feature type="compositionally biased region" description="Basic and acidic residues" evidence="7">
    <location>
        <begin position="525"/>
        <end position="536"/>
    </location>
</feature>
<comment type="caution">
    <text evidence="9">The sequence shown here is derived from an EMBL/GenBank/DDBJ whole genome shotgun (WGS) entry which is preliminary data.</text>
</comment>
<feature type="compositionally biased region" description="Low complexity" evidence="7">
    <location>
        <begin position="243"/>
        <end position="253"/>
    </location>
</feature>
<dbReference type="Proteomes" id="UP001150238">
    <property type="component" value="Unassembled WGS sequence"/>
</dbReference>
<evidence type="ECO:0000256" key="7">
    <source>
        <dbReference type="SAM" id="MobiDB-lite"/>
    </source>
</evidence>
<feature type="region of interest" description="Disordered" evidence="7">
    <location>
        <begin position="504"/>
        <end position="611"/>
    </location>
</feature>
<gene>
    <name evidence="9" type="ORF">C8J55DRAFT_497485</name>
</gene>
<organism evidence="9 10">
    <name type="scientific">Lentinula lateritia</name>
    <dbReference type="NCBI Taxonomy" id="40482"/>
    <lineage>
        <taxon>Eukaryota</taxon>
        <taxon>Fungi</taxon>
        <taxon>Dikarya</taxon>
        <taxon>Basidiomycota</taxon>
        <taxon>Agaricomycotina</taxon>
        <taxon>Agaricomycetes</taxon>
        <taxon>Agaricomycetidae</taxon>
        <taxon>Agaricales</taxon>
        <taxon>Marasmiineae</taxon>
        <taxon>Omphalotaceae</taxon>
        <taxon>Lentinula</taxon>
    </lineage>
</organism>
<feature type="compositionally biased region" description="Low complexity" evidence="7">
    <location>
        <begin position="580"/>
        <end position="591"/>
    </location>
</feature>
<feature type="compositionally biased region" description="Polar residues" evidence="7">
    <location>
        <begin position="749"/>
        <end position="771"/>
    </location>
</feature>
<keyword evidence="1" id="KW-0479">Metal-binding</keyword>
<feature type="domain" description="GATA-type" evidence="8">
    <location>
        <begin position="603"/>
        <end position="638"/>
    </location>
</feature>
<evidence type="ECO:0000256" key="6">
    <source>
        <dbReference type="PROSITE-ProRule" id="PRU00094"/>
    </source>
</evidence>
<feature type="compositionally biased region" description="Polar residues" evidence="7">
    <location>
        <begin position="559"/>
        <end position="569"/>
    </location>
</feature>
<keyword evidence="5" id="KW-0804">Transcription</keyword>
<dbReference type="GO" id="GO:0043565">
    <property type="term" value="F:sequence-specific DNA binding"/>
    <property type="evidence" value="ECO:0007669"/>
    <property type="project" value="InterPro"/>
</dbReference>
<dbReference type="SMART" id="SM00401">
    <property type="entry name" value="ZnF_GATA"/>
    <property type="match status" value="1"/>
</dbReference>
<feature type="compositionally biased region" description="Low complexity" evidence="7">
    <location>
        <begin position="261"/>
        <end position="276"/>
    </location>
</feature>
<proteinExistence type="predicted"/>
<dbReference type="CDD" id="cd00202">
    <property type="entry name" value="ZnF_GATA"/>
    <property type="match status" value="1"/>
</dbReference>
<keyword evidence="3" id="KW-0862">Zinc</keyword>
<dbReference type="PROSITE" id="PS50114">
    <property type="entry name" value="GATA_ZN_FINGER_2"/>
    <property type="match status" value="1"/>
</dbReference>
<dbReference type="EMBL" id="JANVFS010000002">
    <property type="protein sequence ID" value="KAJ4494725.1"/>
    <property type="molecule type" value="Genomic_DNA"/>
</dbReference>
<accession>A0A9W9E0R0</accession>
<protein>
    <recommendedName>
        <fullName evidence="8">GATA-type domain-containing protein</fullName>
    </recommendedName>
</protein>
<feature type="compositionally biased region" description="Basic and acidic residues" evidence="7">
    <location>
        <begin position="669"/>
        <end position="679"/>
    </location>
</feature>
<dbReference type="GO" id="GO:0006355">
    <property type="term" value="P:regulation of DNA-templated transcription"/>
    <property type="evidence" value="ECO:0007669"/>
    <property type="project" value="InterPro"/>
</dbReference>
<feature type="region of interest" description="Disordered" evidence="7">
    <location>
        <begin position="1"/>
        <end position="29"/>
    </location>
</feature>
<dbReference type="GO" id="GO:0008270">
    <property type="term" value="F:zinc ion binding"/>
    <property type="evidence" value="ECO:0007669"/>
    <property type="project" value="UniProtKB-KW"/>
</dbReference>
<feature type="compositionally biased region" description="Polar residues" evidence="7">
    <location>
        <begin position="91"/>
        <end position="103"/>
    </location>
</feature>
<dbReference type="PROSITE" id="PS00344">
    <property type="entry name" value="GATA_ZN_FINGER_1"/>
    <property type="match status" value="1"/>
</dbReference>
<evidence type="ECO:0000256" key="4">
    <source>
        <dbReference type="ARBA" id="ARBA00023015"/>
    </source>
</evidence>
<name>A0A9W9E0R0_9AGAR</name>
<dbReference type="PANTHER" id="PTHR47172:SF24">
    <property type="entry name" value="GATA ZINC FINGER DOMAIN-CONTAINING PROTEIN 14-RELATED"/>
    <property type="match status" value="1"/>
</dbReference>
<dbReference type="SUPFAM" id="SSF57716">
    <property type="entry name" value="Glucocorticoid receptor-like (DNA-binding domain)"/>
    <property type="match status" value="1"/>
</dbReference>
<keyword evidence="2 6" id="KW-0863">Zinc-finger</keyword>
<reference evidence="9" key="2">
    <citation type="journal article" date="2023" name="Proc. Natl. Acad. Sci. U.S.A.">
        <title>A global phylogenomic analysis of the shiitake genus Lentinula.</title>
        <authorList>
            <person name="Sierra-Patev S."/>
            <person name="Min B."/>
            <person name="Naranjo-Ortiz M."/>
            <person name="Looney B."/>
            <person name="Konkel Z."/>
            <person name="Slot J.C."/>
            <person name="Sakamoto Y."/>
            <person name="Steenwyk J.L."/>
            <person name="Rokas A."/>
            <person name="Carro J."/>
            <person name="Camarero S."/>
            <person name="Ferreira P."/>
            <person name="Molpeceres G."/>
            <person name="Ruiz-Duenas F.J."/>
            <person name="Serrano A."/>
            <person name="Henrissat B."/>
            <person name="Drula E."/>
            <person name="Hughes K.W."/>
            <person name="Mata J.L."/>
            <person name="Ishikawa N.K."/>
            <person name="Vargas-Isla R."/>
            <person name="Ushijima S."/>
            <person name="Smith C.A."/>
            <person name="Donoghue J."/>
            <person name="Ahrendt S."/>
            <person name="Andreopoulos W."/>
            <person name="He G."/>
            <person name="LaButti K."/>
            <person name="Lipzen A."/>
            <person name="Ng V."/>
            <person name="Riley R."/>
            <person name="Sandor L."/>
            <person name="Barry K."/>
            <person name="Martinez A.T."/>
            <person name="Xiao Y."/>
            <person name="Gibbons J.G."/>
            <person name="Terashima K."/>
            <person name="Grigoriev I.V."/>
            <person name="Hibbett D."/>
        </authorList>
    </citation>
    <scope>NUCLEOTIDE SEQUENCE</scope>
    <source>
        <strain evidence="9">Sp2 HRB7682 ss15</strain>
    </source>
</reference>
<dbReference type="AlphaFoldDB" id="A0A9W9E0R0"/>
<feature type="compositionally biased region" description="Polar residues" evidence="7">
    <location>
        <begin position="159"/>
        <end position="171"/>
    </location>
</feature>
<dbReference type="InterPro" id="IPR013088">
    <property type="entry name" value="Znf_NHR/GATA"/>
</dbReference>
<feature type="compositionally biased region" description="Polar residues" evidence="7">
    <location>
        <begin position="703"/>
        <end position="715"/>
    </location>
</feature>